<feature type="binding site" evidence="12">
    <location>
        <position position="333"/>
    </location>
    <ligand>
        <name>Mg(2+)</name>
        <dbReference type="ChEBI" id="CHEBI:18420"/>
        <note>shared with alpha subunit</note>
    </ligand>
</feature>
<dbReference type="CDD" id="cd00769">
    <property type="entry name" value="PheRS_beta_core"/>
    <property type="match status" value="1"/>
</dbReference>
<keyword evidence="4 12" id="KW-0963">Cytoplasm</keyword>
<name>A0A0U3E6M7_9EURY</name>
<dbReference type="Proteomes" id="UP000067738">
    <property type="component" value="Chromosome"/>
</dbReference>
<dbReference type="GO" id="GO:0000287">
    <property type="term" value="F:magnesium ion binding"/>
    <property type="evidence" value="ECO:0007669"/>
    <property type="project" value="InterPro"/>
</dbReference>
<keyword evidence="7 12" id="KW-0547">Nucleotide-binding</keyword>
<dbReference type="Pfam" id="PF03484">
    <property type="entry name" value="B5"/>
    <property type="match status" value="1"/>
</dbReference>
<feature type="binding site" evidence="12">
    <location>
        <position position="327"/>
    </location>
    <ligand>
        <name>Mg(2+)</name>
        <dbReference type="ChEBI" id="CHEBI:18420"/>
        <note>shared with alpha subunit</note>
    </ligand>
</feature>
<evidence type="ECO:0000256" key="7">
    <source>
        <dbReference type="ARBA" id="ARBA00022741"/>
    </source>
</evidence>
<comment type="subunit">
    <text evidence="12">Tetramer of two alpha and two beta subunits.</text>
</comment>
<dbReference type="InterPro" id="IPR020825">
    <property type="entry name" value="Phe-tRNA_synthase-like_B3/B4"/>
</dbReference>
<accession>A0A0U3E6M7</accession>
<evidence type="ECO:0000256" key="4">
    <source>
        <dbReference type="ARBA" id="ARBA00022490"/>
    </source>
</evidence>
<dbReference type="SMART" id="SM00873">
    <property type="entry name" value="B3_4"/>
    <property type="match status" value="1"/>
</dbReference>
<evidence type="ECO:0000256" key="3">
    <source>
        <dbReference type="ARBA" id="ARBA00007438"/>
    </source>
</evidence>
<dbReference type="GO" id="GO:0006432">
    <property type="term" value="P:phenylalanyl-tRNA aminoacylation"/>
    <property type="evidence" value="ECO:0007669"/>
    <property type="project" value="UniProtKB-UniRule"/>
</dbReference>
<dbReference type="RefSeq" id="WP_058738891.1">
    <property type="nucleotide sequence ID" value="NZ_CP011266.1"/>
</dbReference>
<gene>
    <name evidence="12 14" type="primary">pheT</name>
    <name evidence="14" type="ORF">sm9_0785</name>
</gene>
<dbReference type="GO" id="GO:0009328">
    <property type="term" value="C:phenylalanine-tRNA ligase complex"/>
    <property type="evidence" value="ECO:0007669"/>
    <property type="project" value="TreeGrafter"/>
</dbReference>
<dbReference type="EMBL" id="CP011266">
    <property type="protein sequence ID" value="ALT68576.1"/>
    <property type="molecule type" value="Genomic_DNA"/>
</dbReference>
<dbReference type="SMART" id="SM00874">
    <property type="entry name" value="B5"/>
    <property type="match status" value="1"/>
</dbReference>
<dbReference type="KEGG" id="mmil:sm9_0785"/>
<evidence type="ECO:0000259" key="13">
    <source>
        <dbReference type="PROSITE" id="PS51483"/>
    </source>
</evidence>
<feature type="binding site" evidence="12">
    <location>
        <position position="336"/>
    </location>
    <ligand>
        <name>Mg(2+)</name>
        <dbReference type="ChEBI" id="CHEBI:18420"/>
        <note>shared with alpha subunit</note>
    </ligand>
</feature>
<dbReference type="Gene3D" id="3.30.930.10">
    <property type="entry name" value="Bira Bifunctional Protein, Domain 2"/>
    <property type="match status" value="1"/>
</dbReference>
<dbReference type="GO" id="GO:0005524">
    <property type="term" value="F:ATP binding"/>
    <property type="evidence" value="ECO:0007669"/>
    <property type="project" value="UniProtKB-UniRule"/>
</dbReference>
<keyword evidence="6 12" id="KW-0479">Metal-binding</keyword>
<dbReference type="Pfam" id="PF17759">
    <property type="entry name" value="tRNA_synthFbeta"/>
    <property type="match status" value="1"/>
</dbReference>
<protein>
    <recommendedName>
        <fullName evidence="12">Phenylalanine--tRNA ligase beta subunit</fullName>
        <ecNumber evidence="12">6.1.1.20</ecNumber>
    </recommendedName>
    <alternativeName>
        <fullName evidence="12">Phenylalanyl-tRNA synthetase beta subunit</fullName>
        <shortName evidence="12">PheRS</shortName>
    </alternativeName>
</protein>
<dbReference type="AlphaFoldDB" id="A0A0U3E6M7"/>
<feature type="binding site" evidence="12">
    <location>
        <position position="337"/>
    </location>
    <ligand>
        <name>Mg(2+)</name>
        <dbReference type="ChEBI" id="CHEBI:18420"/>
        <note>shared with alpha subunit</note>
    </ligand>
</feature>
<evidence type="ECO:0000256" key="12">
    <source>
        <dbReference type="HAMAP-Rule" id="MF_00284"/>
    </source>
</evidence>
<evidence type="ECO:0000256" key="5">
    <source>
        <dbReference type="ARBA" id="ARBA00022598"/>
    </source>
</evidence>
<dbReference type="InterPro" id="IPR005146">
    <property type="entry name" value="B3/B4_tRNA-bd"/>
</dbReference>
<dbReference type="Pfam" id="PF03483">
    <property type="entry name" value="B3_4"/>
    <property type="match status" value="1"/>
</dbReference>
<comment type="subcellular location">
    <subcellularLocation>
        <location evidence="2 12">Cytoplasm</location>
    </subcellularLocation>
</comment>
<dbReference type="Gene3D" id="3.50.40.10">
    <property type="entry name" value="Phenylalanyl-trna Synthetase, Chain B, domain 3"/>
    <property type="match status" value="1"/>
</dbReference>
<dbReference type="InterPro" id="IPR005147">
    <property type="entry name" value="tRNA_synthase_B5-dom"/>
</dbReference>
<dbReference type="SUPFAM" id="SSF46955">
    <property type="entry name" value="Putative DNA-binding domain"/>
    <property type="match status" value="2"/>
</dbReference>
<dbReference type="Gene3D" id="3.30.56.10">
    <property type="match status" value="2"/>
</dbReference>
<keyword evidence="11 12" id="KW-0030">Aminoacyl-tRNA synthetase</keyword>
<evidence type="ECO:0000256" key="10">
    <source>
        <dbReference type="ARBA" id="ARBA00022917"/>
    </source>
</evidence>
<comment type="catalytic activity">
    <reaction evidence="12">
        <text>tRNA(Phe) + L-phenylalanine + ATP = L-phenylalanyl-tRNA(Phe) + AMP + diphosphate + H(+)</text>
        <dbReference type="Rhea" id="RHEA:19413"/>
        <dbReference type="Rhea" id="RHEA-COMP:9668"/>
        <dbReference type="Rhea" id="RHEA-COMP:9699"/>
        <dbReference type="ChEBI" id="CHEBI:15378"/>
        <dbReference type="ChEBI" id="CHEBI:30616"/>
        <dbReference type="ChEBI" id="CHEBI:33019"/>
        <dbReference type="ChEBI" id="CHEBI:58095"/>
        <dbReference type="ChEBI" id="CHEBI:78442"/>
        <dbReference type="ChEBI" id="CHEBI:78531"/>
        <dbReference type="ChEBI" id="CHEBI:456215"/>
        <dbReference type="EC" id="6.1.1.20"/>
    </reaction>
</comment>
<dbReference type="PATRIC" id="fig|230361.4.peg.810"/>
<feature type="domain" description="B5" evidence="13">
    <location>
        <begin position="272"/>
        <end position="349"/>
    </location>
</feature>
<keyword evidence="10 12" id="KW-0648">Protein biosynthesis</keyword>
<keyword evidence="5 12" id="KW-0436">Ligase</keyword>
<evidence type="ECO:0000256" key="2">
    <source>
        <dbReference type="ARBA" id="ARBA00004496"/>
    </source>
</evidence>
<dbReference type="GO" id="GO:0004826">
    <property type="term" value="F:phenylalanine-tRNA ligase activity"/>
    <property type="evidence" value="ECO:0007669"/>
    <property type="project" value="UniProtKB-UniRule"/>
</dbReference>
<dbReference type="InterPro" id="IPR022918">
    <property type="entry name" value="Phe_tRNA_ligase_beta2_arc"/>
</dbReference>
<dbReference type="NCBIfam" id="TIGR00471">
    <property type="entry name" value="pheT_arch"/>
    <property type="match status" value="1"/>
</dbReference>
<evidence type="ECO:0000256" key="9">
    <source>
        <dbReference type="ARBA" id="ARBA00022842"/>
    </source>
</evidence>
<comment type="cofactor">
    <cofactor evidence="1 12">
        <name>Mg(2+)</name>
        <dbReference type="ChEBI" id="CHEBI:18420"/>
    </cofactor>
</comment>
<keyword evidence="8 12" id="KW-0067">ATP-binding</keyword>
<proteinExistence type="inferred from homology"/>
<organism evidence="14 15">
    <name type="scientific">Methanobrevibacter millerae</name>
    <dbReference type="NCBI Taxonomy" id="230361"/>
    <lineage>
        <taxon>Archaea</taxon>
        <taxon>Methanobacteriati</taxon>
        <taxon>Methanobacteriota</taxon>
        <taxon>Methanomada group</taxon>
        <taxon>Methanobacteria</taxon>
        <taxon>Methanobacteriales</taxon>
        <taxon>Methanobacteriaceae</taxon>
        <taxon>Methanobrevibacter</taxon>
    </lineage>
</organism>
<dbReference type="SUPFAM" id="SSF55681">
    <property type="entry name" value="Class II aaRS and biotin synthetases"/>
    <property type="match status" value="1"/>
</dbReference>
<keyword evidence="9 12" id="KW-0460">Magnesium</keyword>
<keyword evidence="15" id="KW-1185">Reference proteome</keyword>
<reference evidence="14 15" key="1">
    <citation type="submission" date="2015-04" db="EMBL/GenBank/DDBJ databases">
        <title>The complete genome sequence of the rumen methanogen Methanobrevibacter millerae SM9.</title>
        <authorList>
            <person name="Leahy S.C."/>
            <person name="Kelly W.J."/>
            <person name="Pacheco D.M."/>
            <person name="Li D."/>
            <person name="Altermann E."/>
            <person name="Attwood G.T."/>
        </authorList>
    </citation>
    <scope>NUCLEOTIDE SEQUENCE [LARGE SCALE GENOMIC DNA]</scope>
    <source>
        <strain evidence="14 15">SM9</strain>
    </source>
</reference>
<dbReference type="FunFam" id="3.50.40.10:FF:000003">
    <property type="entry name" value="Phenylalanine--tRNA ligase beta subunit"/>
    <property type="match status" value="1"/>
</dbReference>
<evidence type="ECO:0000256" key="6">
    <source>
        <dbReference type="ARBA" id="ARBA00022723"/>
    </source>
</evidence>
<dbReference type="HAMAP" id="MF_00284">
    <property type="entry name" value="Phe_tRNA_synth_beta2"/>
    <property type="match status" value="1"/>
</dbReference>
<dbReference type="OrthoDB" id="10073at2157"/>
<evidence type="ECO:0000313" key="15">
    <source>
        <dbReference type="Proteomes" id="UP000067738"/>
    </source>
</evidence>
<dbReference type="InterPro" id="IPR004531">
    <property type="entry name" value="Phe-tRNA-synth_IIc_bsu_arc_euk"/>
</dbReference>
<dbReference type="InterPro" id="IPR045864">
    <property type="entry name" value="aa-tRNA-synth_II/BPL/LPL"/>
</dbReference>
<evidence type="ECO:0000256" key="8">
    <source>
        <dbReference type="ARBA" id="ARBA00022840"/>
    </source>
</evidence>
<comment type="similarity">
    <text evidence="3 12">Belongs to the phenylalanyl-tRNA synthetase beta subunit family. Type 2 subfamily.</text>
</comment>
<dbReference type="PROSITE" id="PS51483">
    <property type="entry name" value="B5"/>
    <property type="match status" value="1"/>
</dbReference>
<dbReference type="InterPro" id="IPR041616">
    <property type="entry name" value="PheRS_beta_core"/>
</dbReference>
<sequence length="553" mass="62811">MPVITFKYQDLKDLGIDMEKDELIDTLPMMSSDIEDFDDEEIKVEFFPNRPDNLSVEGVARSFKGFIGQEVGLPKYEIAESGESVVVEDDVAEIRPYIAFAKIDDVDFTGDKLKYIMDFQENLHWVIGRDRKKVAIGIHNADVVKAPFKYIATPKQENSFVPLEKDTPMTPEEILTEHEKGKDYAHLIEDFDKYPLILDCDDNILSMPPIINGELTKIKEDTKNIIVDVTGTDERAVNQALNIICCSFAEVGGKIKTMEVKYSDKTVVSPDLTPQEINVHVDTANELIGGINLNAEEIRELLFKARFNAEILNDNELKVYVPAYRVDILHEVDVVENIAVQYRINSIEAELPDINTVAYENDWFKSESTIREVMVGLGFQEVMSLMLTNEESHYEFMKQAEQDHVQVARPITIDRTMIRTSLINSLMEFLEDNKHEDLPQKIFEIGDVLYMDETTENKIRPSKKLAGLICHSTANFTEIKSVVTSVVSNLGYSMEISDSENPTFIYGRAADLIGESENGSIEGFFGEISPEVITNFTLEYPVIAFEIEFLNRE</sequence>
<dbReference type="PANTHER" id="PTHR10947:SF0">
    <property type="entry name" value="PHENYLALANINE--TRNA LIGASE BETA SUBUNIT"/>
    <property type="match status" value="1"/>
</dbReference>
<dbReference type="GO" id="GO:0003723">
    <property type="term" value="F:RNA binding"/>
    <property type="evidence" value="ECO:0007669"/>
    <property type="project" value="InterPro"/>
</dbReference>
<dbReference type="InterPro" id="IPR045060">
    <property type="entry name" value="Phe-tRNA-ligase_IIc_bsu"/>
</dbReference>
<evidence type="ECO:0000256" key="11">
    <source>
        <dbReference type="ARBA" id="ARBA00023146"/>
    </source>
</evidence>
<dbReference type="GeneID" id="26735758"/>
<dbReference type="EC" id="6.1.1.20" evidence="12"/>
<evidence type="ECO:0000256" key="1">
    <source>
        <dbReference type="ARBA" id="ARBA00001946"/>
    </source>
</evidence>
<evidence type="ECO:0000313" key="14">
    <source>
        <dbReference type="EMBL" id="ALT68576.1"/>
    </source>
</evidence>
<dbReference type="InterPro" id="IPR009061">
    <property type="entry name" value="DNA-bd_dom_put_sf"/>
</dbReference>
<dbReference type="PANTHER" id="PTHR10947">
    <property type="entry name" value="PHENYLALANYL-TRNA SYNTHETASE BETA CHAIN AND LEUCINE-RICH REPEAT-CONTAINING PROTEIN 47"/>
    <property type="match status" value="1"/>
</dbReference>